<evidence type="ECO:0000313" key="2">
    <source>
        <dbReference type="Proteomes" id="UP001597299"/>
    </source>
</evidence>
<dbReference type="RefSeq" id="WP_213355459.1">
    <property type="nucleotide sequence ID" value="NZ_JAHBGB010000044.1"/>
</dbReference>
<reference evidence="2" key="1">
    <citation type="journal article" date="2019" name="Int. J. Syst. Evol. Microbiol.">
        <title>The Global Catalogue of Microorganisms (GCM) 10K type strain sequencing project: providing services to taxonomists for standard genome sequencing and annotation.</title>
        <authorList>
            <consortium name="The Broad Institute Genomics Platform"/>
            <consortium name="The Broad Institute Genome Sequencing Center for Infectious Disease"/>
            <person name="Wu L."/>
            <person name="Ma J."/>
        </authorList>
    </citation>
    <scope>NUCLEOTIDE SEQUENCE [LARGE SCALE GENOMIC DNA]</scope>
    <source>
        <strain evidence="2">CCM 7435</strain>
    </source>
</reference>
<gene>
    <name evidence="1" type="ORF">ACFSNC_00205</name>
</gene>
<organism evidence="1 2">
    <name type="scientific">Ancylobacter oerskovii</name>
    <dbReference type="NCBI Taxonomy" id="459519"/>
    <lineage>
        <taxon>Bacteria</taxon>
        <taxon>Pseudomonadati</taxon>
        <taxon>Pseudomonadota</taxon>
        <taxon>Alphaproteobacteria</taxon>
        <taxon>Hyphomicrobiales</taxon>
        <taxon>Xanthobacteraceae</taxon>
        <taxon>Ancylobacter</taxon>
    </lineage>
</organism>
<protein>
    <recommendedName>
        <fullName evidence="3">LuxR family transcriptional regulator</fullName>
    </recommendedName>
</protein>
<comment type="caution">
    <text evidence="1">The sequence shown here is derived from an EMBL/GenBank/DDBJ whole genome shotgun (WGS) entry which is preliminary data.</text>
</comment>
<name>A0ABW4YRZ3_9HYPH</name>
<sequence length="205" mass="22538">MFDPLKIVQMAAVRIGEEAPQSLDEIMGDDSVELVYNAVVDFCLDLHPWGFNIELRQLSKRAGVTSPILGFTHIYELPTDVVGDPLSVHADLSRRNEAFTHWAMQGPALLASVEPLYANFHVRPHPLRWPGAFREAVILAIAAELAMSMASNDDLRAQLRVNAYGNPSENFRGGAIGVAIRNQAFRTPAKALPVAHNPFSAAWRG</sequence>
<accession>A0ABW4YRZ3</accession>
<dbReference type="Proteomes" id="UP001597299">
    <property type="component" value="Unassembled WGS sequence"/>
</dbReference>
<evidence type="ECO:0000313" key="1">
    <source>
        <dbReference type="EMBL" id="MFD2138809.1"/>
    </source>
</evidence>
<dbReference type="EMBL" id="JBHUHD010000001">
    <property type="protein sequence ID" value="MFD2138809.1"/>
    <property type="molecule type" value="Genomic_DNA"/>
</dbReference>
<evidence type="ECO:0008006" key="3">
    <source>
        <dbReference type="Google" id="ProtNLM"/>
    </source>
</evidence>
<keyword evidence="2" id="KW-1185">Reference proteome</keyword>
<proteinExistence type="predicted"/>